<accession>A0ABU8NK99</accession>
<evidence type="ECO:0000313" key="2">
    <source>
        <dbReference type="EMBL" id="MEJ2902319.1"/>
    </source>
</evidence>
<sequence length="348" mass="39565">MKINRLKIYLLLLVFFFALSSKSQNTTISTKTKPVVSILGFSLCGTTITELRKNYNDLHEIEVEEMNYSSGCEQLDSRYIAKKGFATTKQPGLIFQQERDGDLIGKIRLTTDYKGKFIDNTDIDISKLKAKDVFKRFPTLEGKWGSRGCSDYWNLSNDTISFFVKIDRSKKPMYPIDEAYYLNQPIEGVDLVMSCYVPSEESFTLVETTNDPVFILDSVQVFRGEMNSVDPNTIAVVTVYKGKNATDRFGAEAENGLVYMETISFVKKRYWTSLKSKSDDYLKHVPSPDEESSIFYILNGKPLLKDHEAGLSGITNENLQSVLIIDKNTLKKDYLIEGYSWGVLITTK</sequence>
<dbReference type="Proteomes" id="UP001378956">
    <property type="component" value="Unassembled WGS sequence"/>
</dbReference>
<keyword evidence="3" id="KW-1185">Reference proteome</keyword>
<reference evidence="2 3" key="1">
    <citation type="submission" date="2024-03" db="EMBL/GenBank/DDBJ databases">
        <title>Sequence of Lycoming College Course Isolates.</title>
        <authorList>
            <person name="Plotts O."/>
            <person name="Newman J."/>
        </authorList>
    </citation>
    <scope>NUCLEOTIDE SEQUENCE [LARGE SCALE GENOMIC DNA]</scope>
    <source>
        <strain evidence="2 3">CJB-3</strain>
    </source>
</reference>
<comment type="caution">
    <text evidence="2">The sequence shown here is derived from an EMBL/GenBank/DDBJ whole genome shotgun (WGS) entry which is preliminary data.</text>
</comment>
<name>A0ABU8NK99_9SPHI</name>
<evidence type="ECO:0000256" key="1">
    <source>
        <dbReference type="SAM" id="SignalP"/>
    </source>
</evidence>
<evidence type="ECO:0000313" key="3">
    <source>
        <dbReference type="Proteomes" id="UP001378956"/>
    </source>
</evidence>
<keyword evidence="1" id="KW-0732">Signal</keyword>
<protein>
    <submittedName>
        <fullName evidence="2">Uncharacterized protein</fullName>
    </submittedName>
</protein>
<feature type="signal peptide" evidence="1">
    <location>
        <begin position="1"/>
        <end position="23"/>
    </location>
</feature>
<proteinExistence type="predicted"/>
<gene>
    <name evidence="2" type="ORF">WAE58_07775</name>
</gene>
<dbReference type="EMBL" id="JBBEUB010000002">
    <property type="protein sequence ID" value="MEJ2902319.1"/>
    <property type="molecule type" value="Genomic_DNA"/>
</dbReference>
<organism evidence="2 3">
    <name type="scientific">Pedobacter panaciterrae</name>
    <dbReference type="NCBI Taxonomy" id="363849"/>
    <lineage>
        <taxon>Bacteria</taxon>
        <taxon>Pseudomonadati</taxon>
        <taxon>Bacteroidota</taxon>
        <taxon>Sphingobacteriia</taxon>
        <taxon>Sphingobacteriales</taxon>
        <taxon>Sphingobacteriaceae</taxon>
        <taxon>Pedobacter</taxon>
    </lineage>
</organism>
<dbReference type="RefSeq" id="WP_337716028.1">
    <property type="nucleotide sequence ID" value="NZ_JBBEUB010000002.1"/>
</dbReference>
<feature type="chain" id="PRO_5045452453" evidence="1">
    <location>
        <begin position="24"/>
        <end position="348"/>
    </location>
</feature>